<accession>A0A4R5XFL5</accession>
<evidence type="ECO:0000256" key="1">
    <source>
        <dbReference type="ARBA" id="ARBA00022692"/>
    </source>
</evidence>
<dbReference type="VEuPathDB" id="FungiDB:BD410DRAFT_780019"/>
<organism evidence="9 10">
    <name type="scientific">Rickenella mellea</name>
    <dbReference type="NCBI Taxonomy" id="50990"/>
    <lineage>
        <taxon>Eukaryota</taxon>
        <taxon>Fungi</taxon>
        <taxon>Dikarya</taxon>
        <taxon>Basidiomycota</taxon>
        <taxon>Agaricomycotina</taxon>
        <taxon>Agaricomycetes</taxon>
        <taxon>Hymenochaetales</taxon>
        <taxon>Rickenellaceae</taxon>
        <taxon>Rickenella</taxon>
    </lineage>
</organism>
<evidence type="ECO:0000313" key="9">
    <source>
        <dbReference type="EMBL" id="TDL29572.1"/>
    </source>
</evidence>
<proteinExistence type="predicted"/>
<dbReference type="PROSITE" id="PS50076">
    <property type="entry name" value="DNAJ_2"/>
    <property type="match status" value="1"/>
</dbReference>
<dbReference type="Gene3D" id="1.10.287.110">
    <property type="entry name" value="DnaJ domain"/>
    <property type="match status" value="1"/>
</dbReference>
<evidence type="ECO:0000256" key="4">
    <source>
        <dbReference type="ARBA" id="ARBA00023136"/>
    </source>
</evidence>
<feature type="domain" description="J" evidence="8">
    <location>
        <begin position="43"/>
        <end position="108"/>
    </location>
</feature>
<dbReference type="InterPro" id="IPR052606">
    <property type="entry name" value="DnaJ_domain_protein"/>
</dbReference>
<feature type="region of interest" description="Disordered" evidence="6">
    <location>
        <begin position="255"/>
        <end position="310"/>
    </location>
</feature>
<dbReference type="InterPro" id="IPR036869">
    <property type="entry name" value="J_dom_sf"/>
</dbReference>
<dbReference type="Proteomes" id="UP000294933">
    <property type="component" value="Unassembled WGS sequence"/>
</dbReference>
<dbReference type="PRINTS" id="PR00625">
    <property type="entry name" value="JDOMAIN"/>
</dbReference>
<dbReference type="InterPro" id="IPR001623">
    <property type="entry name" value="DnaJ_domain"/>
</dbReference>
<protein>
    <submittedName>
        <fullName evidence="9">DnaJ-domain-containing protein</fullName>
    </submittedName>
</protein>
<sequence>MRLLFIFLLLGLIATSAHAWTKEDYEIFDIVSALEASEGKGTTFYSLLGVPSTATPSEISKAYKKKSVQMHPDKNPGVKSAHERFARLGVIAQILRSSEGRERYDFFYKNGVPKWRGTGYYYSRYRPGLGSVLSFLIILSSGLQYVVQRLNYKNDLARIERFVGEARLAAWGPKMLPLEGRRKVKVNLGGRGYMDEDGNWITGKLIDMVVDGGDVFILDPDGTLLPLDGNSASRPAIRRTWFLALVSTLYHRVKGNDGSAPKVDESDDVSASDGPGSGTVTPDTDGGSAKVGLPTGKTGGRRTKQSRKQR</sequence>
<dbReference type="OrthoDB" id="413400at2759"/>
<feature type="chain" id="PRO_5020377968" evidence="7">
    <location>
        <begin position="20"/>
        <end position="310"/>
    </location>
</feature>
<keyword evidence="3" id="KW-1133">Transmembrane helix</keyword>
<dbReference type="Pfam" id="PF00226">
    <property type="entry name" value="DnaJ"/>
    <property type="match status" value="1"/>
</dbReference>
<dbReference type="PANTHER" id="PTHR44653:SF2">
    <property type="entry name" value="DNAJ HOMOLOG SUBFAMILY C MEMBER 1"/>
    <property type="match status" value="1"/>
</dbReference>
<dbReference type="CDD" id="cd06257">
    <property type="entry name" value="DnaJ"/>
    <property type="match status" value="1"/>
</dbReference>
<dbReference type="SMART" id="SM00271">
    <property type="entry name" value="DnaJ"/>
    <property type="match status" value="1"/>
</dbReference>
<evidence type="ECO:0000256" key="5">
    <source>
        <dbReference type="ARBA" id="ARBA00037847"/>
    </source>
</evidence>
<keyword evidence="2 7" id="KW-0732">Signal</keyword>
<name>A0A4R5XFL5_9AGAM</name>
<keyword evidence="4" id="KW-0472">Membrane</keyword>
<evidence type="ECO:0000256" key="3">
    <source>
        <dbReference type="ARBA" id="ARBA00022989"/>
    </source>
</evidence>
<evidence type="ECO:0000259" key="8">
    <source>
        <dbReference type="PROSITE" id="PS50076"/>
    </source>
</evidence>
<dbReference type="AlphaFoldDB" id="A0A4R5XFL5"/>
<dbReference type="GO" id="GO:0012505">
    <property type="term" value="C:endomembrane system"/>
    <property type="evidence" value="ECO:0007669"/>
    <property type="project" value="UniProtKB-SubCell"/>
</dbReference>
<keyword evidence="10" id="KW-1185">Reference proteome</keyword>
<evidence type="ECO:0000256" key="7">
    <source>
        <dbReference type="SAM" id="SignalP"/>
    </source>
</evidence>
<dbReference type="STRING" id="50990.A0A4R5XFL5"/>
<gene>
    <name evidence="9" type="ORF">BD410DRAFT_780019</name>
</gene>
<evidence type="ECO:0000256" key="6">
    <source>
        <dbReference type="SAM" id="MobiDB-lite"/>
    </source>
</evidence>
<dbReference type="SUPFAM" id="SSF46565">
    <property type="entry name" value="Chaperone J-domain"/>
    <property type="match status" value="1"/>
</dbReference>
<evidence type="ECO:0000313" key="10">
    <source>
        <dbReference type="Proteomes" id="UP000294933"/>
    </source>
</evidence>
<feature type="signal peptide" evidence="7">
    <location>
        <begin position="1"/>
        <end position="19"/>
    </location>
</feature>
<reference evidence="9 10" key="1">
    <citation type="submission" date="2018-06" db="EMBL/GenBank/DDBJ databases">
        <title>A transcriptomic atlas of mushroom development highlights an independent origin of complex multicellularity.</title>
        <authorList>
            <consortium name="DOE Joint Genome Institute"/>
            <person name="Krizsan K."/>
            <person name="Almasi E."/>
            <person name="Merenyi Z."/>
            <person name="Sahu N."/>
            <person name="Viragh M."/>
            <person name="Koszo T."/>
            <person name="Mondo S."/>
            <person name="Kiss B."/>
            <person name="Balint B."/>
            <person name="Kues U."/>
            <person name="Barry K."/>
            <person name="Hegedus J.C."/>
            <person name="Henrissat B."/>
            <person name="Johnson J."/>
            <person name="Lipzen A."/>
            <person name="Ohm R."/>
            <person name="Nagy I."/>
            <person name="Pangilinan J."/>
            <person name="Yan J."/>
            <person name="Xiong Y."/>
            <person name="Grigoriev I.V."/>
            <person name="Hibbett D.S."/>
            <person name="Nagy L.G."/>
        </authorList>
    </citation>
    <scope>NUCLEOTIDE SEQUENCE [LARGE SCALE GENOMIC DNA]</scope>
    <source>
        <strain evidence="9 10">SZMC22713</strain>
    </source>
</reference>
<dbReference type="EMBL" id="ML170156">
    <property type="protein sequence ID" value="TDL29572.1"/>
    <property type="molecule type" value="Genomic_DNA"/>
</dbReference>
<comment type="subcellular location">
    <subcellularLocation>
        <location evidence="5">Endomembrane system</location>
        <topology evidence="5">Single-pass membrane protein</topology>
    </subcellularLocation>
</comment>
<feature type="compositionally biased region" description="Basic residues" evidence="6">
    <location>
        <begin position="299"/>
        <end position="310"/>
    </location>
</feature>
<evidence type="ECO:0000256" key="2">
    <source>
        <dbReference type="ARBA" id="ARBA00022729"/>
    </source>
</evidence>
<dbReference type="PANTHER" id="PTHR44653">
    <property type="entry name" value="DNAJ HOMOLOG SUBFAMILY C MEMBER 1"/>
    <property type="match status" value="1"/>
</dbReference>
<keyword evidence="1" id="KW-0812">Transmembrane</keyword>